<evidence type="ECO:0000256" key="3">
    <source>
        <dbReference type="ARBA" id="ARBA00022670"/>
    </source>
</evidence>
<feature type="binding site" evidence="6">
    <location>
        <position position="111"/>
    </location>
    <ligand>
        <name>a divalent metal cation</name>
        <dbReference type="ChEBI" id="CHEBI:60240"/>
        <label>1</label>
    </ligand>
</feature>
<dbReference type="NCBIfam" id="TIGR00500">
    <property type="entry name" value="met_pdase_I"/>
    <property type="match status" value="1"/>
</dbReference>
<dbReference type="Gene3D" id="3.90.230.10">
    <property type="entry name" value="Creatinase/methionine aminopeptidase superfamily"/>
    <property type="match status" value="1"/>
</dbReference>
<dbReference type="OrthoDB" id="9802055at2"/>
<evidence type="ECO:0000313" key="10">
    <source>
        <dbReference type="Proteomes" id="UP000249799"/>
    </source>
</evidence>
<evidence type="ECO:0000313" key="9">
    <source>
        <dbReference type="EMBL" id="AWV91462.1"/>
    </source>
</evidence>
<dbReference type="GO" id="GO:0004239">
    <property type="term" value="F:initiator methionyl aminopeptidase activity"/>
    <property type="evidence" value="ECO:0007669"/>
    <property type="project" value="UniProtKB-UniRule"/>
</dbReference>
<dbReference type="PANTHER" id="PTHR43330:SF27">
    <property type="entry name" value="METHIONINE AMINOPEPTIDASE"/>
    <property type="match status" value="1"/>
</dbReference>
<dbReference type="KEGG" id="bsed:DN745_15320"/>
<gene>
    <name evidence="6 9" type="primary">map</name>
    <name evidence="9" type="ORF">DN745_15320</name>
</gene>
<dbReference type="EMBL" id="CP030032">
    <property type="protein sequence ID" value="AWV91462.1"/>
    <property type="molecule type" value="Genomic_DNA"/>
</dbReference>
<comment type="cofactor">
    <cofactor evidence="6">
        <name>Co(2+)</name>
        <dbReference type="ChEBI" id="CHEBI:48828"/>
    </cofactor>
    <cofactor evidence="6">
        <name>Zn(2+)</name>
        <dbReference type="ChEBI" id="CHEBI:29105"/>
    </cofactor>
    <cofactor evidence="6">
        <name>Mn(2+)</name>
        <dbReference type="ChEBI" id="CHEBI:29035"/>
    </cofactor>
    <cofactor evidence="6">
        <name>Fe(2+)</name>
        <dbReference type="ChEBI" id="CHEBI:29033"/>
    </cofactor>
    <text evidence="6">Binds 2 divalent metal cations per subunit. Has a high-affinity and a low affinity metal-binding site. The true nature of the physiological cofactor is under debate. The enzyme is active with cobalt, zinc, manganese or divalent iron ions. Most likely, methionine aminopeptidases function as mononuclear Fe(2+)-metalloproteases under physiological conditions, and the catalytically relevant metal-binding site has been assigned to the histidine-containing high-affinity site.</text>
</comment>
<dbReference type="PANTHER" id="PTHR43330">
    <property type="entry name" value="METHIONINE AMINOPEPTIDASE"/>
    <property type="match status" value="1"/>
</dbReference>
<evidence type="ECO:0000256" key="4">
    <source>
        <dbReference type="ARBA" id="ARBA00022723"/>
    </source>
</evidence>
<reference evidence="9 10" key="1">
    <citation type="submission" date="2018-06" db="EMBL/GenBank/DDBJ databases">
        <title>Lujinxingia sediminis gen. nov. sp. nov., a new facultative anaerobic member of the class Deltaproteobacteria, and proposal of Lujinxingaceae fam. nov.</title>
        <authorList>
            <person name="Guo L.-Y."/>
            <person name="Li C.-M."/>
            <person name="Wang S."/>
            <person name="Du Z.-J."/>
        </authorList>
    </citation>
    <scope>NUCLEOTIDE SEQUENCE [LARGE SCALE GENOMIC DNA]</scope>
    <source>
        <strain evidence="9 10">FA350</strain>
    </source>
</reference>
<evidence type="ECO:0000256" key="6">
    <source>
        <dbReference type="HAMAP-Rule" id="MF_01974"/>
    </source>
</evidence>
<dbReference type="EC" id="3.4.11.18" evidence="6 7"/>
<dbReference type="GO" id="GO:0006508">
    <property type="term" value="P:proteolysis"/>
    <property type="evidence" value="ECO:0007669"/>
    <property type="project" value="UniProtKB-KW"/>
</dbReference>
<keyword evidence="10" id="KW-1185">Reference proteome</keyword>
<feature type="domain" description="Peptidase M24" evidence="8">
    <location>
        <begin position="17"/>
        <end position="245"/>
    </location>
</feature>
<dbReference type="AlphaFoldDB" id="A0A2Z4FRA3"/>
<comment type="catalytic activity">
    <reaction evidence="6 7">
        <text>Release of N-terminal amino acids, preferentially methionine, from peptides and arylamides.</text>
        <dbReference type="EC" id="3.4.11.18"/>
    </reaction>
</comment>
<feature type="binding site" evidence="6">
    <location>
        <position position="174"/>
    </location>
    <ligand>
        <name>a divalent metal cation</name>
        <dbReference type="ChEBI" id="CHEBI:60240"/>
        <label>2</label>
        <note>catalytic</note>
    </ligand>
</feature>
<dbReference type="CDD" id="cd01086">
    <property type="entry name" value="MetAP1"/>
    <property type="match status" value="1"/>
</dbReference>
<protein>
    <recommendedName>
        <fullName evidence="6 7">Methionine aminopeptidase</fullName>
        <shortName evidence="6">MAP</shortName>
        <shortName evidence="6">MetAP</shortName>
        <ecNumber evidence="6 7">3.4.11.18</ecNumber>
    </recommendedName>
    <alternativeName>
        <fullName evidence="6">Peptidase M</fullName>
    </alternativeName>
</protein>
<evidence type="ECO:0000256" key="1">
    <source>
        <dbReference type="ARBA" id="ARBA00002521"/>
    </source>
</evidence>
<comment type="function">
    <text evidence="1 6">Removes the N-terminal methionine from nascent proteins. The N-terminal methionine is often cleaved when the second residue in the primary sequence is small and uncharged (Met-Ala-, Cys, Gly, Pro, Ser, Thr, or Val). Requires deformylation of the N(alpha)-formylated initiator methionine before it can be hydrolyzed.</text>
</comment>
<keyword evidence="5 6" id="KW-0378">Hydrolase</keyword>
<keyword evidence="2 6" id="KW-0031">Aminopeptidase</keyword>
<comment type="similarity">
    <text evidence="6">Belongs to the peptidase M24A family. Methionine aminopeptidase type 1 subfamily.</text>
</comment>
<accession>A0A2Z4FRA3</accession>
<keyword evidence="3 6" id="KW-0645">Protease</keyword>
<dbReference type="InterPro" id="IPR002467">
    <property type="entry name" value="Pept_M24A_MAP1"/>
</dbReference>
<feature type="binding site" evidence="6">
    <location>
        <position position="100"/>
    </location>
    <ligand>
        <name>a divalent metal cation</name>
        <dbReference type="ChEBI" id="CHEBI:60240"/>
        <label>1</label>
    </ligand>
</feature>
<organism evidence="9 10">
    <name type="scientific">Bradymonas sediminis</name>
    <dbReference type="NCBI Taxonomy" id="1548548"/>
    <lineage>
        <taxon>Bacteria</taxon>
        <taxon>Deltaproteobacteria</taxon>
        <taxon>Bradymonadales</taxon>
        <taxon>Bradymonadaceae</taxon>
        <taxon>Bradymonas</taxon>
    </lineage>
</organism>
<dbReference type="InterPro" id="IPR036005">
    <property type="entry name" value="Creatinase/aminopeptidase-like"/>
</dbReference>
<dbReference type="InterPro" id="IPR000994">
    <property type="entry name" value="Pept_M24"/>
</dbReference>
<dbReference type="HAMAP" id="MF_01974">
    <property type="entry name" value="MetAP_1"/>
    <property type="match status" value="1"/>
</dbReference>
<dbReference type="SUPFAM" id="SSF55920">
    <property type="entry name" value="Creatinase/aminopeptidase"/>
    <property type="match status" value="1"/>
</dbReference>
<feature type="binding site" evidence="6">
    <location>
        <position position="238"/>
    </location>
    <ligand>
        <name>a divalent metal cation</name>
        <dbReference type="ChEBI" id="CHEBI:60240"/>
        <label>1</label>
    </ligand>
</feature>
<dbReference type="PROSITE" id="PS00680">
    <property type="entry name" value="MAP_1"/>
    <property type="match status" value="1"/>
</dbReference>
<dbReference type="GO" id="GO:0070006">
    <property type="term" value="F:metalloaminopeptidase activity"/>
    <property type="evidence" value="ECO:0007669"/>
    <property type="project" value="UniProtKB-UniRule"/>
</dbReference>
<dbReference type="GO" id="GO:0046872">
    <property type="term" value="F:metal ion binding"/>
    <property type="evidence" value="ECO:0007669"/>
    <property type="project" value="UniProtKB-UniRule"/>
</dbReference>
<feature type="binding site" evidence="6">
    <location>
        <position position="207"/>
    </location>
    <ligand>
        <name>a divalent metal cation</name>
        <dbReference type="ChEBI" id="CHEBI:60240"/>
        <label>2</label>
        <note>catalytic</note>
    </ligand>
</feature>
<name>A0A2Z4FRA3_9DELT</name>
<dbReference type="PRINTS" id="PR00599">
    <property type="entry name" value="MAPEPTIDASE"/>
</dbReference>
<evidence type="ECO:0000256" key="2">
    <source>
        <dbReference type="ARBA" id="ARBA00022438"/>
    </source>
</evidence>
<feature type="binding site" evidence="6">
    <location>
        <position position="82"/>
    </location>
    <ligand>
        <name>substrate</name>
    </ligand>
</feature>
<dbReference type="Pfam" id="PF00557">
    <property type="entry name" value="Peptidase_M24"/>
    <property type="match status" value="1"/>
</dbReference>
<proteinExistence type="inferred from homology"/>
<keyword evidence="4 6" id="KW-0479">Metal-binding</keyword>
<sequence>MRRRRQLTLLSKDEIQRMREAGQLAAELICHLGDMVEAGISTQEINDEAERWGKARKIIHAPFNYKGFPRSICTSVNEVICHGIPNSELILKDGDIISIDVTPILNEYHGDTCATFFVGEPAPKTRELVEVTAQCLMRGIREIRPGKRIGDIGAAIQAHAEPLGFSVVRDFIGHGIGRNFHGSPEVPHYGTRNTGLRLRPGMAFTVEPMINVGDYGVKVLDDDWTAITRDRSLSAQFEHTLVVTEDGVEIMTCREGDDPFKIAPGGKINFEEIGL</sequence>
<feature type="binding site" evidence="6">
    <location>
        <position position="181"/>
    </location>
    <ligand>
        <name>substrate</name>
    </ligand>
</feature>
<evidence type="ECO:0000259" key="8">
    <source>
        <dbReference type="Pfam" id="PF00557"/>
    </source>
</evidence>
<dbReference type="GO" id="GO:0005829">
    <property type="term" value="C:cytosol"/>
    <property type="evidence" value="ECO:0007669"/>
    <property type="project" value="TreeGrafter"/>
</dbReference>
<comment type="subunit">
    <text evidence="6">Monomer.</text>
</comment>
<dbReference type="InterPro" id="IPR001714">
    <property type="entry name" value="Pept_M24_MAP"/>
</dbReference>
<dbReference type="Proteomes" id="UP000249799">
    <property type="component" value="Chromosome"/>
</dbReference>
<feature type="binding site" evidence="6">
    <location>
        <position position="111"/>
    </location>
    <ligand>
        <name>a divalent metal cation</name>
        <dbReference type="ChEBI" id="CHEBI:60240"/>
        <label>2</label>
        <note>catalytic</note>
    </ligand>
</feature>
<evidence type="ECO:0000256" key="5">
    <source>
        <dbReference type="ARBA" id="ARBA00022801"/>
    </source>
</evidence>
<feature type="binding site" evidence="6">
    <location>
        <position position="238"/>
    </location>
    <ligand>
        <name>a divalent metal cation</name>
        <dbReference type="ChEBI" id="CHEBI:60240"/>
        <label>2</label>
        <note>catalytic</note>
    </ligand>
</feature>
<evidence type="ECO:0000256" key="7">
    <source>
        <dbReference type="RuleBase" id="RU003653"/>
    </source>
</evidence>